<feature type="transmembrane region" description="Helical" evidence="8">
    <location>
        <begin position="200"/>
        <end position="222"/>
    </location>
</feature>
<dbReference type="PROSITE" id="PS50922">
    <property type="entry name" value="TLC"/>
    <property type="match status" value="1"/>
</dbReference>
<dbReference type="Proteomes" id="UP000478008">
    <property type="component" value="Unassembled WGS sequence"/>
</dbReference>
<evidence type="ECO:0000256" key="1">
    <source>
        <dbReference type="ARBA" id="ARBA00004141"/>
    </source>
</evidence>
<protein>
    <submittedName>
        <fullName evidence="10">DEBR0S2_11408g1_1</fullName>
    </submittedName>
</protein>
<feature type="transmembrane region" description="Helical" evidence="8">
    <location>
        <begin position="118"/>
        <end position="140"/>
    </location>
</feature>
<sequence length="390" mass="45428">MPETQDYSPGTMEGGSDLRIRQHVGSYATDENNPINGAIAAAIKREAEKAEREEAKIDMDKMEQSHRLDNLQIAFSILFDISVLIGVKYFKIESLTKLYSLQYKFPDSDTYDRGMDDAYVIVNVMVNLMMVRSILMRFVFSPLAHAAGIHSYKAIQRFKEQGWSLAYYSISWIFGFYIYWGSDYFFSTSQLYATWPHNHMSYLFKIYYLIQTGCWLQQIIVLNIEDKRKDYVQMFCHHIITSMLCIGSYITYFTCPGHAILLLMDIVDVILSFSKILKYSGFGRICDYCFLIFMCSWIVLRHGFYNYIVYFMAFKSRPLMNRDCSRFQPGSDEICYTDAEIDLFRFPLSGLQVITIIWLVMIIRVAITVVKGSPAEDVRSDDEDEKEKEQ</sequence>
<dbReference type="PANTHER" id="PTHR12560">
    <property type="entry name" value="LONGEVITY ASSURANCE FACTOR 1 LAG1"/>
    <property type="match status" value="1"/>
</dbReference>
<evidence type="ECO:0000256" key="3">
    <source>
        <dbReference type="ARBA" id="ARBA00022692"/>
    </source>
</evidence>
<feature type="domain" description="TLC" evidence="9">
    <location>
        <begin position="156"/>
        <end position="371"/>
    </location>
</feature>
<reference evidence="10 11" key="1">
    <citation type="submission" date="2019-07" db="EMBL/GenBank/DDBJ databases">
        <authorList>
            <person name="Friedrich A."/>
            <person name="Schacherer J."/>
        </authorList>
    </citation>
    <scope>NUCLEOTIDE SEQUENCE [LARGE SCALE GENOMIC DNA]</scope>
</reference>
<evidence type="ECO:0000256" key="2">
    <source>
        <dbReference type="ARBA" id="ARBA00009808"/>
    </source>
</evidence>
<dbReference type="PANTHER" id="PTHR12560:SF0">
    <property type="entry name" value="LD18904P"/>
    <property type="match status" value="1"/>
</dbReference>
<evidence type="ECO:0000256" key="8">
    <source>
        <dbReference type="SAM" id="Phobius"/>
    </source>
</evidence>
<dbReference type="SMART" id="SM00724">
    <property type="entry name" value="TLC"/>
    <property type="match status" value="1"/>
</dbReference>
<dbReference type="InterPro" id="IPR006634">
    <property type="entry name" value="TLC-dom"/>
</dbReference>
<proteinExistence type="inferred from homology"/>
<dbReference type="EMBL" id="CABFWN010000002">
    <property type="protein sequence ID" value="VUG17602.1"/>
    <property type="molecule type" value="Genomic_DNA"/>
</dbReference>
<dbReference type="GO" id="GO:0050291">
    <property type="term" value="F:sphingosine N-acyltransferase activity"/>
    <property type="evidence" value="ECO:0007669"/>
    <property type="project" value="InterPro"/>
</dbReference>
<keyword evidence="4 8" id="KW-1133">Transmembrane helix</keyword>
<accession>A0A7D9GZ48</accession>
<keyword evidence="3 6" id="KW-0812">Transmembrane</keyword>
<evidence type="ECO:0000313" key="11">
    <source>
        <dbReference type="Proteomes" id="UP000478008"/>
    </source>
</evidence>
<organism evidence="10 11">
    <name type="scientific">Dekkera bruxellensis</name>
    <name type="common">Brettanomyces custersii</name>
    <dbReference type="NCBI Taxonomy" id="5007"/>
    <lineage>
        <taxon>Eukaryota</taxon>
        <taxon>Fungi</taxon>
        <taxon>Dikarya</taxon>
        <taxon>Ascomycota</taxon>
        <taxon>Saccharomycotina</taxon>
        <taxon>Pichiomycetes</taxon>
        <taxon>Pichiales</taxon>
        <taxon>Pichiaceae</taxon>
        <taxon>Brettanomyces</taxon>
    </lineage>
</organism>
<evidence type="ECO:0000313" key="10">
    <source>
        <dbReference type="EMBL" id="VUG17602.1"/>
    </source>
</evidence>
<comment type="similarity">
    <text evidence="2">Belongs to the sphingosine N-acyltransferase family.</text>
</comment>
<keyword evidence="11" id="KW-1185">Reference proteome</keyword>
<comment type="subcellular location">
    <subcellularLocation>
        <location evidence="1">Membrane</location>
        <topology evidence="1">Multi-pass membrane protein</topology>
    </subcellularLocation>
</comment>
<keyword evidence="5 6" id="KW-0472">Membrane</keyword>
<feature type="transmembrane region" description="Helical" evidence="8">
    <location>
        <begin position="350"/>
        <end position="370"/>
    </location>
</feature>
<dbReference type="InterPro" id="IPR016439">
    <property type="entry name" value="Lag1/Lac1-like"/>
</dbReference>
<evidence type="ECO:0000259" key="9">
    <source>
        <dbReference type="PROSITE" id="PS50922"/>
    </source>
</evidence>
<evidence type="ECO:0000256" key="5">
    <source>
        <dbReference type="ARBA" id="ARBA00023136"/>
    </source>
</evidence>
<dbReference type="GO" id="GO:0016020">
    <property type="term" value="C:membrane"/>
    <property type="evidence" value="ECO:0007669"/>
    <property type="project" value="UniProtKB-SubCell"/>
</dbReference>
<feature type="transmembrane region" description="Helical" evidence="8">
    <location>
        <begin position="289"/>
        <end position="313"/>
    </location>
</feature>
<evidence type="ECO:0000256" key="7">
    <source>
        <dbReference type="SAM" id="MobiDB-lite"/>
    </source>
</evidence>
<evidence type="ECO:0000256" key="6">
    <source>
        <dbReference type="PROSITE-ProRule" id="PRU00205"/>
    </source>
</evidence>
<feature type="region of interest" description="Disordered" evidence="7">
    <location>
        <begin position="1"/>
        <end position="20"/>
    </location>
</feature>
<dbReference type="AlphaFoldDB" id="A0A7D9GZ48"/>
<dbReference type="Pfam" id="PF03798">
    <property type="entry name" value="TRAM_LAG1_CLN8"/>
    <property type="match status" value="1"/>
</dbReference>
<gene>
    <name evidence="10" type="ORF">DEBR0S2_11408G</name>
</gene>
<feature type="transmembrane region" description="Helical" evidence="8">
    <location>
        <begin position="161"/>
        <end position="180"/>
    </location>
</feature>
<dbReference type="GO" id="GO:0046513">
    <property type="term" value="P:ceramide biosynthetic process"/>
    <property type="evidence" value="ECO:0007669"/>
    <property type="project" value="InterPro"/>
</dbReference>
<evidence type="ECO:0000256" key="4">
    <source>
        <dbReference type="ARBA" id="ARBA00022989"/>
    </source>
</evidence>
<name>A0A7D9GZ48_DEKBR</name>